<protein>
    <submittedName>
        <fullName evidence="2">Uncharacterized protein</fullName>
    </submittedName>
</protein>
<reference evidence="3" key="2">
    <citation type="submission" date="2019-10" db="EMBL/GenBank/DDBJ databases">
        <title>A de novo genome assembly of a pear dwarfing rootstock.</title>
        <authorList>
            <person name="Wang F."/>
            <person name="Wang J."/>
            <person name="Li S."/>
            <person name="Zhang Y."/>
            <person name="Fang M."/>
            <person name="Ma L."/>
            <person name="Zhao Y."/>
            <person name="Jiang S."/>
        </authorList>
    </citation>
    <scope>NUCLEOTIDE SEQUENCE [LARGE SCALE GENOMIC DNA]</scope>
</reference>
<reference evidence="2 3" key="1">
    <citation type="submission" date="2019-09" db="EMBL/GenBank/DDBJ databases">
        <authorList>
            <person name="Ou C."/>
        </authorList>
    </citation>
    <scope>NUCLEOTIDE SEQUENCE [LARGE SCALE GENOMIC DNA]</scope>
    <source>
        <strain evidence="2">S2</strain>
        <tissue evidence="2">Leaf</tissue>
    </source>
</reference>
<evidence type="ECO:0000313" key="2">
    <source>
        <dbReference type="EMBL" id="KAB2597260.1"/>
    </source>
</evidence>
<feature type="region of interest" description="Disordered" evidence="1">
    <location>
        <begin position="46"/>
        <end position="68"/>
    </location>
</feature>
<evidence type="ECO:0000313" key="3">
    <source>
        <dbReference type="Proteomes" id="UP000327157"/>
    </source>
</evidence>
<dbReference type="EMBL" id="SMOL01000768">
    <property type="protein sequence ID" value="KAB2597260.1"/>
    <property type="molecule type" value="Genomic_DNA"/>
</dbReference>
<sequence>MHLWNVFTYTSVIHPRLVLVPMTTAFGSKRQCSTVVEKSNYSVDSSQSTKKSRVSGVGEGKPARQGTKAALGSYTEEVAHTGLARWIRSAQAFASLDTPKPLEFFDITTERATKGVQALSEVLLESTVFHKKVAKDNDVKQLEITSHPKVISPKEQASVEEWASWHKALRKLKYSIANEARVLSFD</sequence>
<dbReference type="Proteomes" id="UP000327157">
    <property type="component" value="Chromosome 1"/>
</dbReference>
<proteinExistence type="predicted"/>
<reference evidence="2 3" key="3">
    <citation type="submission" date="2019-11" db="EMBL/GenBank/DDBJ databases">
        <title>A de novo genome assembly of a pear dwarfing rootstock.</title>
        <authorList>
            <person name="Wang F."/>
            <person name="Wang J."/>
            <person name="Li S."/>
            <person name="Zhang Y."/>
            <person name="Fang M."/>
            <person name="Ma L."/>
            <person name="Zhao Y."/>
            <person name="Jiang S."/>
        </authorList>
    </citation>
    <scope>NUCLEOTIDE SEQUENCE [LARGE SCALE GENOMIC DNA]</scope>
    <source>
        <strain evidence="2">S2</strain>
        <tissue evidence="2">Leaf</tissue>
    </source>
</reference>
<dbReference type="AlphaFoldDB" id="A0A5N5F837"/>
<keyword evidence="3" id="KW-1185">Reference proteome</keyword>
<name>A0A5N5F837_9ROSA</name>
<organism evidence="2 3">
    <name type="scientific">Pyrus ussuriensis x Pyrus communis</name>
    <dbReference type="NCBI Taxonomy" id="2448454"/>
    <lineage>
        <taxon>Eukaryota</taxon>
        <taxon>Viridiplantae</taxon>
        <taxon>Streptophyta</taxon>
        <taxon>Embryophyta</taxon>
        <taxon>Tracheophyta</taxon>
        <taxon>Spermatophyta</taxon>
        <taxon>Magnoliopsida</taxon>
        <taxon>eudicotyledons</taxon>
        <taxon>Gunneridae</taxon>
        <taxon>Pentapetalae</taxon>
        <taxon>rosids</taxon>
        <taxon>fabids</taxon>
        <taxon>Rosales</taxon>
        <taxon>Rosaceae</taxon>
        <taxon>Amygdaloideae</taxon>
        <taxon>Maleae</taxon>
        <taxon>Pyrus</taxon>
    </lineage>
</organism>
<accession>A0A5N5F837</accession>
<evidence type="ECO:0000256" key="1">
    <source>
        <dbReference type="SAM" id="MobiDB-lite"/>
    </source>
</evidence>
<gene>
    <name evidence="2" type="ORF">D8674_000180</name>
</gene>
<comment type="caution">
    <text evidence="2">The sequence shown here is derived from an EMBL/GenBank/DDBJ whole genome shotgun (WGS) entry which is preliminary data.</text>
</comment>